<feature type="compositionally biased region" description="Low complexity" evidence="1">
    <location>
        <begin position="222"/>
        <end position="233"/>
    </location>
</feature>
<evidence type="ECO:0000313" key="2">
    <source>
        <dbReference type="EMBL" id="CEM47301.1"/>
    </source>
</evidence>
<feature type="compositionally biased region" description="Acidic residues" evidence="1">
    <location>
        <begin position="75"/>
        <end position="84"/>
    </location>
</feature>
<feature type="compositionally biased region" description="Low complexity" evidence="1">
    <location>
        <begin position="51"/>
        <end position="60"/>
    </location>
</feature>
<organism evidence="2">
    <name type="scientific">Chromera velia CCMP2878</name>
    <dbReference type="NCBI Taxonomy" id="1169474"/>
    <lineage>
        <taxon>Eukaryota</taxon>
        <taxon>Sar</taxon>
        <taxon>Alveolata</taxon>
        <taxon>Colpodellida</taxon>
        <taxon>Chromeraceae</taxon>
        <taxon>Chromera</taxon>
    </lineage>
</organism>
<evidence type="ECO:0000256" key="1">
    <source>
        <dbReference type="SAM" id="MobiDB-lite"/>
    </source>
</evidence>
<feature type="compositionally biased region" description="Basic residues" evidence="1">
    <location>
        <begin position="95"/>
        <end position="106"/>
    </location>
</feature>
<feature type="region of interest" description="Disordered" evidence="1">
    <location>
        <begin position="202"/>
        <end position="235"/>
    </location>
</feature>
<accession>A0A0G4HSI7</accession>
<dbReference type="EMBL" id="CDMZ01003703">
    <property type="protein sequence ID" value="CEM47301.1"/>
    <property type="molecule type" value="Genomic_DNA"/>
</dbReference>
<dbReference type="AlphaFoldDB" id="A0A0G4HSI7"/>
<gene>
    <name evidence="2" type="ORF">Cvel_31033</name>
</gene>
<protein>
    <submittedName>
        <fullName evidence="2">Uncharacterized protein</fullName>
    </submittedName>
</protein>
<name>A0A0G4HSI7_9ALVE</name>
<sequence length="359" mass="38323">MPGYVYFASSLCSYKSHLEPGLDRFRQVWSDDLDVIDVDDTSRDAEPSTPPTAAATASSTGAVFGRRRHQREDPPSDDSDDEDFLPASSRSRSISNRKKAKQGRKMKSSDGYCVHERIMNCPRCGLNFALEVRGSGNKETATIMATLPPGLYAESGNGSGSSSSAGGNGHGARAAASLGVGLAASAAAAAAGVVALSAHNKRNSFGATSTPPRSLSADGNNSTPSCTPTRSSPWKPHHGSVTLYLCFHRCQCEAKSLAGDLVDEALLPDVAIVVGDTADLSGKLKYFASYINEVNEGDGGAIKAKLSVGPPLTMWGLRRVPYGRYTRYWIFPFLQFVERLQAHFPAIGSYDEMTQRSSN</sequence>
<feature type="region of interest" description="Disordered" evidence="1">
    <location>
        <begin position="40"/>
        <end position="109"/>
    </location>
</feature>
<proteinExistence type="predicted"/>
<feature type="compositionally biased region" description="Polar residues" evidence="1">
    <location>
        <begin position="203"/>
        <end position="221"/>
    </location>
</feature>
<reference evidence="2" key="1">
    <citation type="submission" date="2014-11" db="EMBL/GenBank/DDBJ databases">
        <authorList>
            <person name="Otto D Thomas"/>
            <person name="Naeem Raeece"/>
        </authorList>
    </citation>
    <scope>NUCLEOTIDE SEQUENCE</scope>
</reference>
<dbReference type="VEuPathDB" id="CryptoDB:Cvel_31033"/>